<dbReference type="GO" id="GO:0012505">
    <property type="term" value="C:endomembrane system"/>
    <property type="evidence" value="ECO:0007669"/>
    <property type="project" value="UniProtKB-SubCell"/>
</dbReference>
<dbReference type="GO" id="GO:0045202">
    <property type="term" value="C:synapse"/>
    <property type="evidence" value="ECO:0007669"/>
    <property type="project" value="UniProtKB-SubCell"/>
</dbReference>
<reference evidence="10 11" key="1">
    <citation type="journal article" date="2018" name="Nat. Ecol. Evol.">
        <title>Genomic signatures of mitonuclear coevolution across populations of Tigriopus californicus.</title>
        <authorList>
            <person name="Barreto F.S."/>
            <person name="Watson E.T."/>
            <person name="Lima T.G."/>
            <person name="Willett C.S."/>
            <person name="Edmands S."/>
            <person name="Li W."/>
            <person name="Burton R.S."/>
        </authorList>
    </citation>
    <scope>NUCLEOTIDE SEQUENCE [LARGE SCALE GENOMIC DNA]</scope>
    <source>
        <strain evidence="10 11">San Diego</strain>
    </source>
</reference>
<keyword evidence="5" id="KW-0968">Cytoplasmic vesicle</keyword>
<evidence type="ECO:0000256" key="1">
    <source>
        <dbReference type="ARBA" id="ARBA00004156"/>
    </source>
</evidence>
<dbReference type="EMBL" id="VCGU01000011">
    <property type="protein sequence ID" value="TRY67757.1"/>
    <property type="molecule type" value="Genomic_DNA"/>
</dbReference>
<evidence type="ECO:0000259" key="8">
    <source>
        <dbReference type="PROSITE" id="PS50086"/>
    </source>
</evidence>
<dbReference type="AlphaFoldDB" id="A0A553NQP4"/>
<dbReference type="PANTHER" id="PTHR23354:SF122">
    <property type="entry name" value="GTPASE-ACTIVATING PROTEIN SKYWALKER"/>
    <property type="match status" value="1"/>
</dbReference>
<evidence type="ECO:0000313" key="11">
    <source>
        <dbReference type="Proteomes" id="UP000318571"/>
    </source>
</evidence>
<dbReference type="Proteomes" id="UP000318571">
    <property type="component" value="Chromosome 4"/>
</dbReference>
<feature type="region of interest" description="Disordered" evidence="7">
    <location>
        <begin position="360"/>
        <end position="392"/>
    </location>
</feature>
<evidence type="ECO:0000256" key="7">
    <source>
        <dbReference type="SAM" id="MobiDB-lite"/>
    </source>
</evidence>
<dbReference type="InterPro" id="IPR000195">
    <property type="entry name" value="Rab-GAP-TBC_dom"/>
</dbReference>
<dbReference type="STRING" id="6832.A0A553NQP4"/>
<evidence type="ECO:0000259" key="9">
    <source>
        <dbReference type="PROSITE" id="PS51886"/>
    </source>
</evidence>
<dbReference type="SUPFAM" id="SSF47923">
    <property type="entry name" value="Ypt/Rab-GAP domain of gyp1p"/>
    <property type="match status" value="2"/>
</dbReference>
<protein>
    <recommendedName>
        <fullName evidence="12">TLDc domain-containing protein</fullName>
    </recommendedName>
</protein>
<dbReference type="PROSITE" id="PS51886">
    <property type="entry name" value="TLDC"/>
    <property type="match status" value="1"/>
</dbReference>
<keyword evidence="4" id="KW-0472">Membrane</keyword>
<feature type="domain" description="Rab-GAP TBC" evidence="8">
    <location>
        <begin position="80"/>
        <end position="272"/>
    </location>
</feature>
<feature type="compositionally biased region" description="Polar residues" evidence="7">
    <location>
        <begin position="360"/>
        <end position="385"/>
    </location>
</feature>
<comment type="caution">
    <text evidence="10">The sequence shown here is derived from an EMBL/GenBank/DDBJ whole genome shotgun (WGS) entry which is preliminary data.</text>
</comment>
<dbReference type="InterPro" id="IPR006571">
    <property type="entry name" value="TLDc_dom"/>
</dbReference>
<evidence type="ECO:0000256" key="3">
    <source>
        <dbReference type="ARBA" id="ARBA00023018"/>
    </source>
</evidence>
<dbReference type="SMART" id="SM00164">
    <property type="entry name" value="TBC"/>
    <property type="match status" value="1"/>
</dbReference>
<name>A0A553NQP4_TIGCA</name>
<dbReference type="Gene3D" id="1.10.8.270">
    <property type="entry name" value="putative rabgap domain of human tbc1 domain family member 14 like domains"/>
    <property type="match status" value="1"/>
</dbReference>
<dbReference type="Gene3D" id="1.10.472.80">
    <property type="entry name" value="Ypt/Rab-GAP domain of gyp1p, domain 3"/>
    <property type="match status" value="1"/>
</dbReference>
<gene>
    <name evidence="10" type="ORF">TCAL_05378</name>
</gene>
<evidence type="ECO:0000256" key="6">
    <source>
        <dbReference type="ARBA" id="ARBA00034103"/>
    </source>
</evidence>
<dbReference type="PROSITE" id="PS50086">
    <property type="entry name" value="TBC_RABGAP"/>
    <property type="match status" value="1"/>
</dbReference>
<evidence type="ECO:0000256" key="5">
    <source>
        <dbReference type="ARBA" id="ARBA00023329"/>
    </source>
</evidence>
<dbReference type="Pfam" id="PF07534">
    <property type="entry name" value="TLD"/>
    <property type="match status" value="1"/>
</dbReference>
<dbReference type="SMART" id="SM00584">
    <property type="entry name" value="TLDc"/>
    <property type="match status" value="1"/>
</dbReference>
<feature type="domain" description="TLDc" evidence="9">
    <location>
        <begin position="413"/>
        <end position="601"/>
    </location>
</feature>
<evidence type="ECO:0008006" key="12">
    <source>
        <dbReference type="Google" id="ProtNLM"/>
    </source>
</evidence>
<dbReference type="InterPro" id="IPR035969">
    <property type="entry name" value="Rab-GAP_TBC_sf"/>
</dbReference>
<evidence type="ECO:0000256" key="4">
    <source>
        <dbReference type="ARBA" id="ARBA00023136"/>
    </source>
</evidence>
<accession>A0A553NQP4</accession>
<dbReference type="Pfam" id="PF00566">
    <property type="entry name" value="RabGAP-TBC"/>
    <property type="match status" value="1"/>
</dbReference>
<evidence type="ECO:0000313" key="10">
    <source>
        <dbReference type="EMBL" id="TRY67757.1"/>
    </source>
</evidence>
<dbReference type="GO" id="GO:0030659">
    <property type="term" value="C:cytoplasmic vesicle membrane"/>
    <property type="evidence" value="ECO:0007669"/>
    <property type="project" value="UniProtKB-SubCell"/>
</dbReference>
<keyword evidence="3" id="KW-0770">Synapse</keyword>
<dbReference type="OrthoDB" id="10065050at2759"/>
<evidence type="ECO:0000256" key="2">
    <source>
        <dbReference type="ARBA" id="ARBA00004184"/>
    </source>
</evidence>
<organism evidence="10 11">
    <name type="scientific">Tigriopus californicus</name>
    <name type="common">Marine copepod</name>
    <dbReference type="NCBI Taxonomy" id="6832"/>
    <lineage>
        <taxon>Eukaryota</taxon>
        <taxon>Metazoa</taxon>
        <taxon>Ecdysozoa</taxon>
        <taxon>Arthropoda</taxon>
        <taxon>Crustacea</taxon>
        <taxon>Multicrustacea</taxon>
        <taxon>Hexanauplia</taxon>
        <taxon>Copepoda</taxon>
        <taxon>Harpacticoida</taxon>
        <taxon>Harpacticidae</taxon>
        <taxon>Tigriopus</taxon>
    </lineage>
</organism>
<sequence>MEGVHFPVRGAHGRSDPCHGGYQFQSVVDQTLLAALPDHGDHVGENDGETSTLETSQIPSCLTKSQKSIKMLIRSQHGLSLQREERHHLWMGLYHKREGSESRAIHADVFRDSLQSCFGSKEPHDLPPLPSAVKSSHGNTFCLTAKGQTSVTKILIVFVFNNPDVRYCPILHPLAAVFRHFLSEEDTYGFLTSLCSSRHPKYFSQTKQQHEVDWQTVKELNNKYNRPICSELISVVGEDNVDDLFKSWMFWILDYLPFPHVVRIVDCFLAEGQKLLFRCCLSILRQFGKVIRANPSKRQVIQKEGLNSTFIRFCREIPVSPSAILERGFRFRGLSTALIQKSSLQIEINIKAKGLLNHSSKTQNDSGDGFPTSQAFPDKSSSSIISPRKQEVDAQETAKDNFQMFPINNLKSEFLTPGQLSSIWQCIPDRMTTIDPKLVYSTNEHGTSLTTFFKNCEKYEPTIIAIKTTKREVFGAYCSTSWAERKYKDDRGLRQAYFGTGETFLFQIDLRDPSECIIYPWVRKNTQNEDVTLTKAEKHAQELFMSGQTDMISIGGGNGCAIFLDSSLRFGRSEHCETFNNPPLCQGKDFEVSVVEVYGLNLLDL</sequence>
<comment type="subcellular location">
    <subcellularLocation>
        <location evidence="1">Cytoplasmic vesicle membrane</location>
    </subcellularLocation>
    <subcellularLocation>
        <location evidence="2">Endomembrane system</location>
        <topology evidence="2">Peripheral membrane protein</topology>
    </subcellularLocation>
    <subcellularLocation>
        <location evidence="6">Synapse</location>
    </subcellularLocation>
</comment>
<dbReference type="OMA" id="WGRTEHC"/>
<proteinExistence type="predicted"/>
<keyword evidence="11" id="KW-1185">Reference proteome</keyword>
<dbReference type="PANTHER" id="PTHR23354">
    <property type="entry name" value="NUCLEOLAR PROTEIN 7/ESTROGEN RECEPTOR COACTIVATOR-RELATED"/>
    <property type="match status" value="1"/>
</dbReference>